<keyword evidence="6" id="KW-0805">Transcription regulation</keyword>
<feature type="compositionally biased region" description="Low complexity" evidence="10">
    <location>
        <begin position="612"/>
        <end position="624"/>
    </location>
</feature>
<accession>C5M3G9</accession>
<feature type="compositionally biased region" description="Polar residues" evidence="10">
    <location>
        <begin position="632"/>
        <end position="652"/>
    </location>
</feature>
<evidence type="ECO:0000256" key="2">
    <source>
        <dbReference type="ARBA" id="ARBA00022723"/>
    </source>
</evidence>
<dbReference type="GO" id="GO:0000981">
    <property type="term" value="F:DNA-binding transcription factor activity, RNA polymerase II-specific"/>
    <property type="evidence" value="ECO:0007669"/>
    <property type="project" value="InterPro"/>
</dbReference>
<feature type="region of interest" description="Disordered" evidence="10">
    <location>
        <begin position="347"/>
        <end position="374"/>
    </location>
</feature>
<gene>
    <name evidence="12" type="ORF">CTRG_00608</name>
</gene>
<dbReference type="PANTHER" id="PTHR40626:SF11">
    <property type="entry name" value="ZINC FINGER PROTEIN YPR022C"/>
    <property type="match status" value="1"/>
</dbReference>
<feature type="compositionally biased region" description="Low complexity" evidence="10">
    <location>
        <begin position="463"/>
        <end position="489"/>
    </location>
</feature>
<feature type="region of interest" description="Disordered" evidence="10">
    <location>
        <begin position="111"/>
        <end position="149"/>
    </location>
</feature>
<dbReference type="GeneID" id="8298380"/>
<feature type="compositionally biased region" description="Low complexity" evidence="10">
    <location>
        <begin position="112"/>
        <end position="138"/>
    </location>
</feature>
<dbReference type="GO" id="GO:0000978">
    <property type="term" value="F:RNA polymerase II cis-regulatory region sequence-specific DNA binding"/>
    <property type="evidence" value="ECO:0007669"/>
    <property type="project" value="InterPro"/>
</dbReference>
<evidence type="ECO:0000256" key="5">
    <source>
        <dbReference type="ARBA" id="ARBA00022833"/>
    </source>
</evidence>
<proteinExistence type="predicted"/>
<dbReference type="InterPro" id="IPR051059">
    <property type="entry name" value="VerF-like"/>
</dbReference>
<dbReference type="KEGG" id="ctp:CTRG_00608"/>
<evidence type="ECO:0000256" key="10">
    <source>
        <dbReference type="SAM" id="MobiDB-lite"/>
    </source>
</evidence>
<dbReference type="PANTHER" id="PTHR40626">
    <property type="entry name" value="MIP31509P"/>
    <property type="match status" value="1"/>
</dbReference>
<evidence type="ECO:0000313" key="13">
    <source>
        <dbReference type="Proteomes" id="UP000002037"/>
    </source>
</evidence>
<evidence type="ECO:0000256" key="9">
    <source>
        <dbReference type="PROSITE-ProRule" id="PRU00042"/>
    </source>
</evidence>
<feature type="region of interest" description="Disordered" evidence="10">
    <location>
        <begin position="266"/>
        <end position="331"/>
    </location>
</feature>
<evidence type="ECO:0000256" key="1">
    <source>
        <dbReference type="ARBA" id="ARBA00004123"/>
    </source>
</evidence>
<dbReference type="Proteomes" id="UP000002037">
    <property type="component" value="Unassembled WGS sequence"/>
</dbReference>
<feature type="region of interest" description="Disordered" evidence="10">
    <location>
        <begin position="451"/>
        <end position="489"/>
    </location>
</feature>
<dbReference type="GO" id="GO:0000785">
    <property type="term" value="C:chromatin"/>
    <property type="evidence" value="ECO:0007669"/>
    <property type="project" value="TreeGrafter"/>
</dbReference>
<name>C5M3G9_CANTT</name>
<dbReference type="SMART" id="SM00355">
    <property type="entry name" value="ZnF_C2H2"/>
    <property type="match status" value="2"/>
</dbReference>
<feature type="compositionally biased region" description="Pro residues" evidence="10">
    <location>
        <begin position="306"/>
        <end position="325"/>
    </location>
</feature>
<keyword evidence="2" id="KW-0479">Metal-binding</keyword>
<evidence type="ECO:0000256" key="7">
    <source>
        <dbReference type="ARBA" id="ARBA00023163"/>
    </source>
</evidence>
<reference evidence="12 13" key="1">
    <citation type="journal article" date="2009" name="Nature">
        <title>Evolution of pathogenicity and sexual reproduction in eight Candida genomes.</title>
        <authorList>
            <person name="Butler G."/>
            <person name="Rasmussen M.D."/>
            <person name="Lin M.F."/>
            <person name="Santos M.A."/>
            <person name="Sakthikumar S."/>
            <person name="Munro C.A."/>
            <person name="Rheinbay E."/>
            <person name="Grabherr M."/>
            <person name="Forche A."/>
            <person name="Reedy J.L."/>
            <person name="Agrafioti I."/>
            <person name="Arnaud M.B."/>
            <person name="Bates S."/>
            <person name="Brown A.J."/>
            <person name="Brunke S."/>
            <person name="Costanzo M.C."/>
            <person name="Fitzpatrick D.A."/>
            <person name="de Groot P.W."/>
            <person name="Harris D."/>
            <person name="Hoyer L.L."/>
            <person name="Hube B."/>
            <person name="Klis F.M."/>
            <person name="Kodira C."/>
            <person name="Lennard N."/>
            <person name="Logue M.E."/>
            <person name="Martin R."/>
            <person name="Neiman A.M."/>
            <person name="Nikolaou E."/>
            <person name="Quail M.A."/>
            <person name="Quinn J."/>
            <person name="Santos M.C."/>
            <person name="Schmitzberger F.F."/>
            <person name="Sherlock G."/>
            <person name="Shah P."/>
            <person name="Silverstein K.A."/>
            <person name="Skrzypek M.S."/>
            <person name="Soll D."/>
            <person name="Staggs R."/>
            <person name="Stansfield I."/>
            <person name="Stumpf M.P."/>
            <person name="Sudbery P.E."/>
            <person name="Srikantha T."/>
            <person name="Zeng Q."/>
            <person name="Berman J."/>
            <person name="Berriman M."/>
            <person name="Heitman J."/>
            <person name="Gow N.A."/>
            <person name="Lorenz M.C."/>
            <person name="Birren B.W."/>
            <person name="Kellis M."/>
            <person name="Cuomo C.A."/>
        </authorList>
    </citation>
    <scope>NUCLEOTIDE SEQUENCE [LARGE SCALE GENOMIC DNA]</scope>
    <source>
        <strain evidence="13">ATCC MYA-3404 / T1</strain>
    </source>
</reference>
<dbReference type="RefSeq" id="XP_002545827.1">
    <property type="nucleotide sequence ID" value="XM_002545781.1"/>
</dbReference>
<dbReference type="FunFam" id="3.30.160.60:FF:000758">
    <property type="entry name" value="C2H2 transcription factor, putative"/>
    <property type="match status" value="1"/>
</dbReference>
<dbReference type="InterPro" id="IPR036236">
    <property type="entry name" value="Znf_C2H2_sf"/>
</dbReference>
<dbReference type="GO" id="GO:0051701">
    <property type="term" value="P:biological process involved in interaction with host"/>
    <property type="evidence" value="ECO:0007669"/>
    <property type="project" value="UniProtKB-ARBA"/>
</dbReference>
<dbReference type="EMBL" id="GG692395">
    <property type="protein sequence ID" value="EER35869.1"/>
    <property type="molecule type" value="Genomic_DNA"/>
</dbReference>
<keyword evidence="3" id="KW-0677">Repeat</keyword>
<dbReference type="HOGENOM" id="CLU_377214_0_0_1"/>
<feature type="domain" description="C2H2-type" evidence="11">
    <location>
        <begin position="151"/>
        <end position="181"/>
    </location>
</feature>
<dbReference type="STRING" id="294747.C5M3G9"/>
<feature type="compositionally biased region" description="Gly residues" evidence="10">
    <location>
        <begin position="527"/>
        <end position="537"/>
    </location>
</feature>
<dbReference type="GO" id="GO:0008270">
    <property type="term" value="F:zinc ion binding"/>
    <property type="evidence" value="ECO:0007669"/>
    <property type="project" value="UniProtKB-KW"/>
</dbReference>
<feature type="region of interest" description="Disordered" evidence="10">
    <location>
        <begin position="573"/>
        <end position="692"/>
    </location>
</feature>
<feature type="compositionally biased region" description="Low complexity" evidence="10">
    <location>
        <begin position="266"/>
        <end position="291"/>
    </location>
</feature>
<dbReference type="eggNOG" id="KOG1721">
    <property type="taxonomic scope" value="Eukaryota"/>
</dbReference>
<evidence type="ECO:0000256" key="6">
    <source>
        <dbReference type="ARBA" id="ARBA00023015"/>
    </source>
</evidence>
<dbReference type="SUPFAM" id="SSF57667">
    <property type="entry name" value="beta-beta-alpha zinc fingers"/>
    <property type="match status" value="1"/>
</dbReference>
<feature type="compositionally biased region" description="Polar residues" evidence="10">
    <location>
        <begin position="1"/>
        <end position="19"/>
    </location>
</feature>
<feature type="compositionally biased region" description="Acidic residues" evidence="10">
    <location>
        <begin position="592"/>
        <end position="601"/>
    </location>
</feature>
<sequence>MSSNTQVYQKESPHSQPGQSLLHHGHGHGVNNNSLPPLPPIPPPHLPPISNNNNSHNSSTNSGASIAPPPVISSSTTNQQQYYPLPALRAPPPLNAISTAINSLPALTPTMTNATHSTMSSNSSAESVASSNSPNSITKPKSKRSSKGRVFQCTGYPGCNMSFTRSEHLARHKRKHTGERPFTCPYCSKNFSRLDNLRQHKQTVHAYETYLTKDNSDSKLLIERSKTKKKLKQQEKKQQQQQAQLKAQAQAQVQHQAQMQRNQQFGYNFQPPFPQFHNNSNSNNGQYYNPPQASPVSVGMPHPHAHPPQQPSSSQLPPPPPPPGPTVSQPLAHATSSYFDQYRQTQNHLTSLPPPPKISAHPSKPLPPLPHQIDHEAQGGLKIPEHSFNPKRRPEPLSLMHSNHSGDNIENAPPVVNGNTSSVLSDAVYPPPPKSATSAASMTPNLASPISPLFQSSFNQGTSKSGNGNNAGVSGSNPRASTITTSSVSIKSPMSQHFSIISSSSNWTNNTTNSLPSVNNLPHPNWGSGGGSSGSSTGGYNKSFHERQSSGLSDSISVFSNKDVKSNWLRGVLNDEEEAKGDGDNDSMMVDKEDDQEDEEENKNQEDCSIANNTTSNNNYSTSTEVIDESMRTSTPSIRSDNSNDTIHSTTVVLKKDHQAPSIVSTSHVSKKPTINNLISQSPNEPVSIKEE</sequence>
<feature type="compositionally biased region" description="Polar residues" evidence="10">
    <location>
        <begin position="451"/>
        <end position="462"/>
    </location>
</feature>
<evidence type="ECO:0000256" key="3">
    <source>
        <dbReference type="ARBA" id="ARBA00022737"/>
    </source>
</evidence>
<feature type="region of interest" description="Disordered" evidence="10">
    <location>
        <begin position="1"/>
        <end position="78"/>
    </location>
</feature>
<feature type="compositionally biased region" description="Pro residues" evidence="10">
    <location>
        <begin position="36"/>
        <end position="47"/>
    </location>
</feature>
<keyword evidence="13" id="KW-1185">Reference proteome</keyword>
<dbReference type="GO" id="GO:0045893">
    <property type="term" value="P:positive regulation of DNA-templated transcription"/>
    <property type="evidence" value="ECO:0007669"/>
    <property type="project" value="UniProtKB-ARBA"/>
</dbReference>
<dbReference type="Pfam" id="PF00096">
    <property type="entry name" value="zf-C2H2"/>
    <property type="match status" value="2"/>
</dbReference>
<feature type="domain" description="C2H2-type" evidence="11">
    <location>
        <begin position="182"/>
        <end position="210"/>
    </location>
</feature>
<dbReference type="AlphaFoldDB" id="C5M3G9"/>
<comment type="subcellular location">
    <subcellularLocation>
        <location evidence="1">Nucleus</location>
    </subcellularLocation>
</comment>
<feature type="compositionally biased region" description="Polar residues" evidence="10">
    <location>
        <begin position="662"/>
        <end position="685"/>
    </location>
</feature>
<dbReference type="InterPro" id="IPR013087">
    <property type="entry name" value="Znf_C2H2_type"/>
</dbReference>
<evidence type="ECO:0000256" key="4">
    <source>
        <dbReference type="ARBA" id="ARBA00022771"/>
    </source>
</evidence>
<feature type="region of interest" description="Disordered" evidence="10">
    <location>
        <begin position="227"/>
        <end position="247"/>
    </location>
</feature>
<feature type="region of interest" description="Disordered" evidence="10">
    <location>
        <begin position="513"/>
        <end position="552"/>
    </location>
</feature>
<protein>
    <recommendedName>
        <fullName evidence="11">C2H2-type domain-containing protein</fullName>
    </recommendedName>
</protein>
<evidence type="ECO:0000259" key="11">
    <source>
        <dbReference type="PROSITE" id="PS50157"/>
    </source>
</evidence>
<evidence type="ECO:0000256" key="8">
    <source>
        <dbReference type="ARBA" id="ARBA00023242"/>
    </source>
</evidence>
<keyword evidence="4 9" id="KW-0863">Zinc-finger</keyword>
<dbReference type="VEuPathDB" id="FungiDB:CTRG_00608"/>
<dbReference type="OrthoDB" id="10018191at2759"/>
<dbReference type="PROSITE" id="PS50157">
    <property type="entry name" value="ZINC_FINGER_C2H2_2"/>
    <property type="match status" value="2"/>
</dbReference>
<organism evidence="12 13">
    <name type="scientific">Candida tropicalis (strain ATCC MYA-3404 / T1)</name>
    <name type="common">Yeast</name>
    <dbReference type="NCBI Taxonomy" id="294747"/>
    <lineage>
        <taxon>Eukaryota</taxon>
        <taxon>Fungi</taxon>
        <taxon>Dikarya</taxon>
        <taxon>Ascomycota</taxon>
        <taxon>Saccharomycotina</taxon>
        <taxon>Pichiomycetes</taxon>
        <taxon>Debaryomycetaceae</taxon>
        <taxon>Candida/Lodderomyces clade</taxon>
        <taxon>Candida</taxon>
    </lineage>
</organism>
<dbReference type="GO" id="GO:0005634">
    <property type="term" value="C:nucleus"/>
    <property type="evidence" value="ECO:0007669"/>
    <property type="project" value="UniProtKB-SubCell"/>
</dbReference>
<feature type="compositionally biased region" description="Low complexity" evidence="10">
    <location>
        <begin position="48"/>
        <end position="66"/>
    </location>
</feature>
<keyword evidence="5" id="KW-0862">Zinc</keyword>
<dbReference type="PROSITE" id="PS00028">
    <property type="entry name" value="ZINC_FINGER_C2H2_1"/>
    <property type="match status" value="1"/>
</dbReference>
<keyword evidence="7" id="KW-0804">Transcription</keyword>
<evidence type="ECO:0000313" key="12">
    <source>
        <dbReference type="EMBL" id="EER35869.1"/>
    </source>
</evidence>
<keyword evidence="8" id="KW-0539">Nucleus</keyword>
<dbReference type="FunFam" id="3.30.160.60:FF:001732">
    <property type="entry name" value="Zgc:162936"/>
    <property type="match status" value="1"/>
</dbReference>
<dbReference type="Gene3D" id="3.30.160.60">
    <property type="entry name" value="Classic Zinc Finger"/>
    <property type="match status" value="2"/>
</dbReference>